<evidence type="ECO:0000313" key="2">
    <source>
        <dbReference type="EMBL" id="ADG39913.1"/>
    </source>
</evidence>
<dbReference type="EMBL" id="CP001758">
    <property type="protein sequence ID" value="ADG39913.1"/>
    <property type="molecule type" value="Genomic_DNA"/>
</dbReference>
<evidence type="ECO:0000313" key="3">
    <source>
        <dbReference type="Proteomes" id="UP000002362"/>
    </source>
</evidence>
<name>D5T0W4_LEUKI</name>
<dbReference type="AlphaFoldDB" id="D5T0W4"/>
<feature type="region of interest" description="Disordered" evidence="1">
    <location>
        <begin position="1"/>
        <end position="22"/>
    </location>
</feature>
<dbReference type="Proteomes" id="UP000002362">
    <property type="component" value="Chromosome"/>
</dbReference>
<organism evidence="2 3">
    <name type="scientific">Leuconostoc kimchii (strain IMSNU 11154 / KCTC 2386 / IH25)</name>
    <dbReference type="NCBI Taxonomy" id="762051"/>
    <lineage>
        <taxon>Bacteria</taxon>
        <taxon>Bacillati</taxon>
        <taxon>Bacillota</taxon>
        <taxon>Bacilli</taxon>
        <taxon>Lactobacillales</taxon>
        <taxon>Lactobacillaceae</taxon>
        <taxon>Leuconostoc</taxon>
    </lineage>
</organism>
<accession>D5T0W4</accession>
<dbReference type="KEGG" id="lki:LKI_01850"/>
<dbReference type="HOGENOM" id="CLU_3424792_0_0_9"/>
<gene>
    <name evidence="2" type="ordered locus">LKI_01850</name>
</gene>
<sequence>MTESEVNKRSKPKIHAVELEVE</sequence>
<proteinExistence type="predicted"/>
<evidence type="ECO:0000256" key="1">
    <source>
        <dbReference type="SAM" id="MobiDB-lite"/>
    </source>
</evidence>
<protein>
    <submittedName>
        <fullName evidence="2">Uncharacterized protein</fullName>
    </submittedName>
</protein>
<reference evidence="2 3" key="1">
    <citation type="journal article" date="2010" name="J. Bacteriol.">
        <title>Complete genome sequence analysis of Leuconostoc kimchii IMSNU 11154.</title>
        <authorList>
            <person name="Oh H.M."/>
            <person name="Cho Y.J."/>
            <person name="Kim B.K."/>
            <person name="Roe J.H."/>
            <person name="Kang S.O."/>
            <person name="Nahm B.H."/>
            <person name="Jeong G."/>
            <person name="Han H.U."/>
            <person name="Chun J."/>
        </authorList>
    </citation>
    <scope>NUCLEOTIDE SEQUENCE [LARGE SCALE GENOMIC DNA]</scope>
    <source>
        <strain evidence="3">IMSNU 11154 / KCTC 2386 / IH25</strain>
    </source>
</reference>